<sequence>MLKRRSCGVLLHPTSLPGHDGIGTLGDNARKFVDLLSTMGMSYWQVLPLTPPACGNSPYSSLSAFAGNPLLLDLHQLAQEGDLPLEVACSLFPKERVDYGGVSDVKLGLLHQAAATFLAAERSSRTEEFWHFCNTTPWLHDFALFMALKQHYKGKSWQKWPREAALPTAETYEKASLKLGPEIGAQKYLQWQFSRQWQALRSYAASRGVSFIGDIPIFVAYDSADVWRNRDLFLLDGQGKPTAVAGVPPDYFCRTGQLWGNPLYDWEILERQGFNWWVERFRHAFALFDGVRIDHFRGFEAAWQVPANEHTAERGVWGAGPGGRLFEAVRSALGELPIIAEDLGVITPEVEALRDRFGFPGMKILQFAFDSGPANPYLPHNCVKNCVVYTGTHDNDTTLGWYSSQDEHHRNLVRDYVGSNGRDIVADIIRMALMSVADTVVIPFQDILGLPGTARMNLPGTAFGNWEWRFSWDMIHRGLAGEMNSRLERYGRRRGSMS</sequence>
<evidence type="ECO:0000313" key="12">
    <source>
        <dbReference type="Proteomes" id="UP000324298"/>
    </source>
</evidence>
<dbReference type="PANTHER" id="PTHR32438:SF5">
    <property type="entry name" value="4-ALPHA-GLUCANOTRANSFERASE DPE1, CHLOROPLASTIC_AMYLOPLASTIC"/>
    <property type="match status" value="1"/>
</dbReference>
<dbReference type="NCBIfam" id="NF011080">
    <property type="entry name" value="PRK14508.1-3"/>
    <property type="match status" value="1"/>
</dbReference>
<evidence type="ECO:0000256" key="6">
    <source>
        <dbReference type="ARBA" id="ARBA00022679"/>
    </source>
</evidence>
<dbReference type="Gene3D" id="3.20.20.80">
    <property type="entry name" value="Glycosidases"/>
    <property type="match status" value="1"/>
</dbReference>
<dbReference type="InterPro" id="IPR017853">
    <property type="entry name" value="GH"/>
</dbReference>
<dbReference type="NCBIfam" id="NF011079">
    <property type="entry name" value="PRK14508.1-2"/>
    <property type="match status" value="1"/>
</dbReference>
<dbReference type="GO" id="GO:0004134">
    <property type="term" value="F:4-alpha-glucanotransferase activity"/>
    <property type="evidence" value="ECO:0007669"/>
    <property type="project" value="UniProtKB-EC"/>
</dbReference>
<dbReference type="SUPFAM" id="SSF51445">
    <property type="entry name" value="(Trans)glycosidases"/>
    <property type="match status" value="1"/>
</dbReference>
<dbReference type="InterPro" id="IPR003385">
    <property type="entry name" value="Glyco_hydro_77"/>
</dbReference>
<evidence type="ECO:0000256" key="2">
    <source>
        <dbReference type="ARBA" id="ARBA00005684"/>
    </source>
</evidence>
<dbReference type="PANTHER" id="PTHR32438">
    <property type="entry name" value="4-ALPHA-GLUCANOTRANSFERASE DPE1, CHLOROPLASTIC/AMYLOPLASTIC"/>
    <property type="match status" value="1"/>
</dbReference>
<evidence type="ECO:0000256" key="5">
    <source>
        <dbReference type="ARBA" id="ARBA00022676"/>
    </source>
</evidence>
<dbReference type="Proteomes" id="UP000324298">
    <property type="component" value="Unassembled WGS sequence"/>
</dbReference>
<comment type="caution">
    <text evidence="11">The sequence shown here is derived from an EMBL/GenBank/DDBJ whole genome shotgun (WGS) entry which is preliminary data.</text>
</comment>
<evidence type="ECO:0000256" key="1">
    <source>
        <dbReference type="ARBA" id="ARBA00000439"/>
    </source>
</evidence>
<dbReference type="EMBL" id="SRSD01000001">
    <property type="protein sequence ID" value="KAA0895167.1"/>
    <property type="molecule type" value="Genomic_DNA"/>
</dbReference>
<comment type="catalytic activity">
    <reaction evidence="1 10">
        <text>Transfers a segment of a (1-&gt;4)-alpha-D-glucan to a new position in an acceptor, which may be glucose or a (1-&gt;4)-alpha-D-glucan.</text>
        <dbReference type="EC" id="2.4.1.25"/>
    </reaction>
</comment>
<evidence type="ECO:0000256" key="3">
    <source>
        <dbReference type="ARBA" id="ARBA00012560"/>
    </source>
</evidence>
<dbReference type="AlphaFoldDB" id="A0A5A9XPT0"/>
<evidence type="ECO:0000313" key="11">
    <source>
        <dbReference type="EMBL" id="KAA0895167.1"/>
    </source>
</evidence>
<comment type="similarity">
    <text evidence="2 10">Belongs to the disproportionating enzyme family.</text>
</comment>
<evidence type="ECO:0000256" key="7">
    <source>
        <dbReference type="ARBA" id="ARBA00023277"/>
    </source>
</evidence>
<keyword evidence="6 10" id="KW-0808">Transferase</keyword>
<reference evidence="11 12" key="1">
    <citation type="submission" date="2019-04" db="EMBL/GenBank/DDBJ databases">
        <title>Geobacter ruber sp. nov., ferric-reducing bacteria isolated from paddy soil.</title>
        <authorList>
            <person name="Xu Z."/>
            <person name="Masuda Y."/>
            <person name="Itoh H."/>
            <person name="Senoo K."/>
        </authorList>
    </citation>
    <scope>NUCLEOTIDE SEQUENCE [LARGE SCALE GENOMIC DNA]</scope>
    <source>
        <strain evidence="11 12">Red88</strain>
    </source>
</reference>
<gene>
    <name evidence="11" type="primary">malQ</name>
    <name evidence="11" type="ORF">ET418_01205</name>
</gene>
<keyword evidence="7 10" id="KW-0119">Carbohydrate metabolism</keyword>
<evidence type="ECO:0000256" key="10">
    <source>
        <dbReference type="RuleBase" id="RU361207"/>
    </source>
</evidence>
<dbReference type="NCBIfam" id="TIGR00217">
    <property type="entry name" value="malQ"/>
    <property type="match status" value="1"/>
</dbReference>
<proteinExistence type="inferred from homology"/>
<keyword evidence="5 10" id="KW-0328">Glycosyltransferase</keyword>
<keyword evidence="12" id="KW-1185">Reference proteome</keyword>
<evidence type="ECO:0000256" key="8">
    <source>
        <dbReference type="ARBA" id="ARBA00031423"/>
    </source>
</evidence>
<evidence type="ECO:0000256" key="4">
    <source>
        <dbReference type="ARBA" id="ARBA00020295"/>
    </source>
</evidence>
<organism evidence="11 12">
    <name type="scientific">Oryzomonas rubra</name>
    <dbReference type="NCBI Taxonomy" id="2509454"/>
    <lineage>
        <taxon>Bacteria</taxon>
        <taxon>Pseudomonadati</taxon>
        <taxon>Thermodesulfobacteriota</taxon>
        <taxon>Desulfuromonadia</taxon>
        <taxon>Geobacterales</taxon>
        <taxon>Geobacteraceae</taxon>
        <taxon>Oryzomonas</taxon>
    </lineage>
</organism>
<dbReference type="OrthoDB" id="9761577at2"/>
<accession>A0A5A9XPT0</accession>
<dbReference type="Pfam" id="PF02446">
    <property type="entry name" value="Glyco_hydro_77"/>
    <property type="match status" value="1"/>
</dbReference>
<protein>
    <recommendedName>
        <fullName evidence="4 10">4-alpha-glucanotransferase</fullName>
        <ecNumber evidence="3 10">2.4.1.25</ecNumber>
    </recommendedName>
    <alternativeName>
        <fullName evidence="8 10">Amylomaltase</fullName>
    </alternativeName>
    <alternativeName>
        <fullName evidence="9 10">Disproportionating enzyme</fullName>
    </alternativeName>
</protein>
<dbReference type="GO" id="GO:0005975">
    <property type="term" value="P:carbohydrate metabolic process"/>
    <property type="evidence" value="ECO:0007669"/>
    <property type="project" value="InterPro"/>
</dbReference>
<name>A0A5A9XPT0_9BACT</name>
<evidence type="ECO:0000256" key="9">
    <source>
        <dbReference type="ARBA" id="ARBA00031501"/>
    </source>
</evidence>
<dbReference type="EC" id="2.4.1.25" evidence="3 10"/>